<dbReference type="PANTHER" id="PTHR30024:SF47">
    <property type="entry name" value="TAURINE-BINDING PERIPLASMIC PROTEIN"/>
    <property type="match status" value="1"/>
</dbReference>
<feature type="transmembrane region" description="Helical" evidence="4">
    <location>
        <begin position="6"/>
        <end position="25"/>
    </location>
</feature>
<dbReference type="EMBL" id="NDWU01000009">
    <property type="protein sequence ID" value="PUA32083.1"/>
    <property type="molecule type" value="Genomic_DNA"/>
</dbReference>
<evidence type="ECO:0000256" key="4">
    <source>
        <dbReference type="SAM" id="Phobius"/>
    </source>
</evidence>
<comment type="similarity">
    <text evidence="2">Belongs to the bacterial solute-binding protein SsuA/TauA family.</text>
</comment>
<evidence type="ECO:0000313" key="5">
    <source>
        <dbReference type="EMBL" id="PUA32083.1"/>
    </source>
</evidence>
<keyword evidence="4" id="KW-1133">Transmembrane helix</keyword>
<dbReference type="Proteomes" id="UP000244066">
    <property type="component" value="Unassembled WGS sequence"/>
</dbReference>
<accession>A0A2R7Y3P2</accession>
<keyword evidence="4" id="KW-0472">Membrane</keyword>
<dbReference type="Pfam" id="PF13379">
    <property type="entry name" value="NMT1_2"/>
    <property type="match status" value="1"/>
</dbReference>
<evidence type="ECO:0008006" key="7">
    <source>
        <dbReference type="Google" id="ProtNLM"/>
    </source>
</evidence>
<dbReference type="GO" id="GO:0042597">
    <property type="term" value="C:periplasmic space"/>
    <property type="evidence" value="ECO:0007669"/>
    <property type="project" value="UniProtKB-SubCell"/>
</dbReference>
<keyword evidence="4" id="KW-0812">Transmembrane</keyword>
<protein>
    <recommendedName>
        <fullName evidence="7">ABC transporter substrate-binding protein</fullName>
    </recommendedName>
</protein>
<proteinExistence type="inferred from homology"/>
<dbReference type="SUPFAM" id="SSF53850">
    <property type="entry name" value="Periplasmic binding protein-like II"/>
    <property type="match status" value="1"/>
</dbReference>
<dbReference type="Gene3D" id="3.40.190.10">
    <property type="entry name" value="Periplasmic binding protein-like II"/>
    <property type="match status" value="2"/>
</dbReference>
<keyword evidence="3" id="KW-0732">Signal</keyword>
<name>A0A2R7Y3P2_9ARCH</name>
<evidence type="ECO:0000256" key="1">
    <source>
        <dbReference type="ARBA" id="ARBA00004418"/>
    </source>
</evidence>
<comment type="caution">
    <text evidence="5">The sequence shown here is derived from an EMBL/GenBank/DDBJ whole genome shotgun (WGS) entry which is preliminary data.</text>
</comment>
<evidence type="ECO:0000313" key="6">
    <source>
        <dbReference type="Proteomes" id="UP000244066"/>
    </source>
</evidence>
<gene>
    <name evidence="5" type="ORF">B9J98_04315</name>
</gene>
<sequence length="336" mass="37066">MKRQSVLAIAAVVVIALVLGIFLIYPPKEETKYSIKIGNVPAITYAPTYVAISLFMDDVGINATYVAFPSGTKAREALIAGEIDFASLSTVHVPIARLKDRPLKIILSLHSREIFSLMVRSELRGVVKRVEDLRGMKLGFSAPGSGSWAFAVYFLKKAGLEPGKDVEMVAVGELATMYSALRTGRVDAAITWDPLTTQLMESGEAYALIDLYDPEQHAKLLGEEAISQVLVTREDIIEKNPELVERVVRAHKMALEFIKKEDARKVAEVLQQYFKGMDTSLLEKVVNRIKEAVPDDGSISESAYYADLAPLIEAGVLERSVSFEEAVDWSFAGRRP</sequence>
<reference evidence="5 6" key="1">
    <citation type="submission" date="2017-04" db="EMBL/GenBank/DDBJ databases">
        <title>Draft Aigarchaeota genome from a New Zealand hot spring.</title>
        <authorList>
            <person name="Reysenbach A.-L."/>
            <person name="Donaho J.A."/>
            <person name="Gerhart J."/>
            <person name="Kelley J.F."/>
            <person name="Kouba K."/>
            <person name="Podar M."/>
            <person name="Stott M."/>
        </authorList>
    </citation>
    <scope>NUCLEOTIDE SEQUENCE [LARGE SCALE GENOMIC DNA]</scope>
    <source>
        <strain evidence="5">NZ13_MG1</strain>
    </source>
</reference>
<dbReference type="AlphaFoldDB" id="A0A2R7Y3P2"/>
<evidence type="ECO:0000256" key="2">
    <source>
        <dbReference type="ARBA" id="ARBA00010742"/>
    </source>
</evidence>
<dbReference type="PANTHER" id="PTHR30024">
    <property type="entry name" value="ALIPHATIC SULFONATES-BINDING PROTEIN-RELATED"/>
    <property type="match status" value="1"/>
</dbReference>
<evidence type="ECO:0000256" key="3">
    <source>
        <dbReference type="ARBA" id="ARBA00022729"/>
    </source>
</evidence>
<organism evidence="5 6">
    <name type="scientific">Candidatus Terraquivivens tikiterensis</name>
    <dbReference type="NCBI Taxonomy" id="1980982"/>
    <lineage>
        <taxon>Archaea</taxon>
        <taxon>Nitrososphaerota</taxon>
        <taxon>Candidatus Wolframiiraptoraceae</taxon>
        <taxon>Candidatus Terraquivivens</taxon>
    </lineage>
</organism>
<comment type="subcellular location">
    <subcellularLocation>
        <location evidence="1">Periplasm</location>
    </subcellularLocation>
</comment>